<sequence>MALALALPTMAAPAAAKADAPKQGAAANDASAQVGAIADDYLAAVLDFDPGPAYQTGLPLKRHDYLPHNAAADLRAFERREDGLWQRFSAIDRAALGDDGARLLYAQVREMLQASRGMRVCKGEGWNVNHMGGWQNNLADLADRQPVATAEQRKQALTRWRGFPGYVDNEIANLRAGLKAGYSAPKTLGARVLKQIDALLAMKPVESPFYAPAQHSDDAEFRKQFEGLVADQIQPALRRYRDFLADEYIGQSRDSIGLSALPDGVACYGALLRQFTTLDRAPEEVYALGQRTVAENTRKVSELGQKLFGVSDLPAIVKRMDEAADNRFASADEELAFSRGLLERARERSAKYFATMPPQPAVVEPLKEEQRGTGVSSHYEMQPDETKPGIYRANLDRPGDDRRGAAEITLVHETWPGHHLQIALARGVQRHPFSALAFNSAYVEGWARYAEALSEEAGVYTTPYAAIGRRAWPARGMVLDPGIHLYGWTRQQVVDYMVESGRFSAKVAEESVDRYAAMPGQITSYDSGALEIFALRREAEQALGDRFDIRQFHQQVLGDGIVPLQYLRERVQAWIERSRAAK</sequence>
<dbReference type="AlphaFoldDB" id="A0A108UDE3"/>
<evidence type="ECO:0000313" key="1">
    <source>
        <dbReference type="EMBL" id="KWS07141.1"/>
    </source>
</evidence>
<name>A0A108UDE3_9GAMM</name>
<protein>
    <recommendedName>
        <fullName evidence="3">DUF885 domain-containing protein</fullName>
    </recommendedName>
</protein>
<gene>
    <name evidence="1" type="ORF">AZ78_4701</name>
</gene>
<dbReference type="EMBL" id="JAJA02000001">
    <property type="protein sequence ID" value="KWS07141.1"/>
    <property type="molecule type" value="Genomic_DNA"/>
</dbReference>
<reference evidence="1 2" key="1">
    <citation type="journal article" date="2014" name="Genome Announc.">
        <title>Draft Genome Sequence of Lysobacter capsici AZ78, a Bacterium Antagonistic to Plant-Pathogenic Oomycetes.</title>
        <authorList>
            <person name="Puopolo G."/>
            <person name="Sonego P."/>
            <person name="Engelen K."/>
            <person name="Pertot I."/>
        </authorList>
    </citation>
    <scope>NUCLEOTIDE SEQUENCE [LARGE SCALE GENOMIC DNA]</scope>
    <source>
        <strain evidence="1 2">AZ78</strain>
    </source>
</reference>
<comment type="caution">
    <text evidence="1">The sequence shown here is derived from an EMBL/GenBank/DDBJ whole genome shotgun (WGS) entry which is preliminary data.</text>
</comment>
<evidence type="ECO:0000313" key="2">
    <source>
        <dbReference type="Proteomes" id="UP000023435"/>
    </source>
</evidence>
<dbReference type="Proteomes" id="UP000023435">
    <property type="component" value="Unassembled WGS sequence"/>
</dbReference>
<dbReference type="InterPro" id="IPR010281">
    <property type="entry name" value="DUF885"/>
</dbReference>
<keyword evidence="2" id="KW-1185">Reference proteome</keyword>
<accession>A0A108UDE3</accession>
<proteinExistence type="predicted"/>
<dbReference type="PANTHER" id="PTHR33361:SF2">
    <property type="entry name" value="DUF885 DOMAIN-CONTAINING PROTEIN"/>
    <property type="match status" value="1"/>
</dbReference>
<organism evidence="1 2">
    <name type="scientific">Lysobacter capsici AZ78</name>
    <dbReference type="NCBI Taxonomy" id="1444315"/>
    <lineage>
        <taxon>Bacteria</taxon>
        <taxon>Pseudomonadati</taxon>
        <taxon>Pseudomonadota</taxon>
        <taxon>Gammaproteobacteria</taxon>
        <taxon>Lysobacterales</taxon>
        <taxon>Lysobacteraceae</taxon>
        <taxon>Lysobacter</taxon>
    </lineage>
</organism>
<dbReference type="PANTHER" id="PTHR33361">
    <property type="entry name" value="GLR0591 PROTEIN"/>
    <property type="match status" value="1"/>
</dbReference>
<dbReference type="Pfam" id="PF05960">
    <property type="entry name" value="DUF885"/>
    <property type="match status" value="1"/>
</dbReference>
<evidence type="ECO:0008006" key="3">
    <source>
        <dbReference type="Google" id="ProtNLM"/>
    </source>
</evidence>